<evidence type="ECO:0000313" key="2">
    <source>
        <dbReference type="Proteomes" id="UP000295030"/>
    </source>
</evidence>
<dbReference type="Proteomes" id="UP000295030">
    <property type="component" value="Unassembled WGS sequence"/>
</dbReference>
<keyword evidence="2" id="KW-1185">Reference proteome</keyword>
<reference evidence="1 2" key="1">
    <citation type="submission" date="2019-03" db="EMBL/GenBank/DDBJ databases">
        <title>Genomic Encyclopedia of Type Strains, Phase IV (KMG-IV): sequencing the most valuable type-strain genomes for metagenomic binning, comparative biology and taxonomic classification.</title>
        <authorList>
            <person name="Goeker M."/>
        </authorList>
    </citation>
    <scope>NUCLEOTIDE SEQUENCE [LARGE SCALE GENOMIC DNA]</scope>
    <source>
        <strain evidence="1 2">DSM 101</strain>
    </source>
</reference>
<proteinExistence type="predicted"/>
<dbReference type="AlphaFoldDB" id="A0A4R1I697"/>
<dbReference type="PROSITE" id="PS51257">
    <property type="entry name" value="PROKAR_LIPOPROTEIN"/>
    <property type="match status" value="1"/>
</dbReference>
<sequence>MEVETEKTSQRDGRPGSGFAGFAACRLAHPFTLGGRLVEEISLPPVALGIALDVQSGMHETILDVLAATTGEPLSLFRALRGGDEQAVIGTFVSTLPESIRALIEGAR</sequence>
<organism evidence="1 2">
    <name type="scientific">Ancylobacter aquaticus</name>
    <dbReference type="NCBI Taxonomy" id="100"/>
    <lineage>
        <taxon>Bacteria</taxon>
        <taxon>Pseudomonadati</taxon>
        <taxon>Pseudomonadota</taxon>
        <taxon>Alphaproteobacteria</taxon>
        <taxon>Hyphomicrobiales</taxon>
        <taxon>Xanthobacteraceae</taxon>
        <taxon>Ancylobacter</taxon>
    </lineage>
</organism>
<dbReference type="RefSeq" id="WP_131836092.1">
    <property type="nucleotide sequence ID" value="NZ_SMFY01000002.1"/>
</dbReference>
<comment type="caution">
    <text evidence="1">The sequence shown here is derived from an EMBL/GenBank/DDBJ whole genome shotgun (WGS) entry which is preliminary data.</text>
</comment>
<accession>A0A4R1I697</accession>
<evidence type="ECO:0000313" key="1">
    <source>
        <dbReference type="EMBL" id="TCK29000.1"/>
    </source>
</evidence>
<dbReference type="EMBL" id="SMFY01000002">
    <property type="protein sequence ID" value="TCK29000.1"/>
    <property type="molecule type" value="Genomic_DNA"/>
</dbReference>
<name>A0A4R1I697_ANCAQ</name>
<protein>
    <submittedName>
        <fullName evidence="1">Uncharacterized protein</fullName>
    </submittedName>
</protein>
<gene>
    <name evidence="1" type="ORF">EV667_3018</name>
</gene>